<evidence type="ECO:0000259" key="19">
    <source>
        <dbReference type="PROSITE" id="PS51416"/>
    </source>
</evidence>
<feature type="repeat" description="RCC1" evidence="14">
    <location>
        <begin position="3154"/>
        <end position="3205"/>
    </location>
</feature>
<keyword evidence="6" id="KW-0597">Phosphoprotein</keyword>
<keyword evidence="9" id="KW-0677">Repeat</keyword>
<dbReference type="PROSITE" id="PS50012">
    <property type="entry name" value="RCC1_3"/>
    <property type="match status" value="19"/>
</dbReference>
<dbReference type="CDD" id="cd00078">
    <property type="entry name" value="HECTc"/>
    <property type="match status" value="1"/>
</dbReference>
<dbReference type="EMBL" id="CAXIEN010000419">
    <property type="protein sequence ID" value="CAL1297264.1"/>
    <property type="molecule type" value="Genomic_DNA"/>
</dbReference>
<evidence type="ECO:0000256" key="2">
    <source>
        <dbReference type="ARBA" id="ARBA00004496"/>
    </source>
</evidence>
<dbReference type="GO" id="GO:0061630">
    <property type="term" value="F:ubiquitin protein ligase activity"/>
    <property type="evidence" value="ECO:0007669"/>
    <property type="project" value="UniProtKB-EC"/>
</dbReference>
<dbReference type="InterPro" id="IPR009091">
    <property type="entry name" value="RCC1/BLIP-II"/>
</dbReference>
<dbReference type="SUPFAM" id="SSF63748">
    <property type="entry name" value="Tudor/PWWP/MBT"/>
    <property type="match status" value="1"/>
</dbReference>
<dbReference type="Gene3D" id="2.130.10.30">
    <property type="entry name" value="Regulator of chromosome condensation 1/beta-lactamase-inhibitor protein II"/>
    <property type="match status" value="3"/>
</dbReference>
<dbReference type="SUPFAM" id="SSF55856">
    <property type="entry name" value="Cytochrome b5-like heme/steroid binding domain"/>
    <property type="match status" value="1"/>
</dbReference>
<dbReference type="Pfam" id="PF06701">
    <property type="entry name" value="MIB_HERC2"/>
    <property type="match status" value="1"/>
</dbReference>
<feature type="region of interest" description="Disordered" evidence="15">
    <location>
        <begin position="4790"/>
        <end position="4823"/>
    </location>
</feature>
<evidence type="ECO:0000313" key="20">
    <source>
        <dbReference type="EMBL" id="CAL1297264.1"/>
    </source>
</evidence>
<evidence type="ECO:0000313" key="21">
    <source>
        <dbReference type="Proteomes" id="UP001497382"/>
    </source>
</evidence>
<dbReference type="PROSITE" id="PS51284">
    <property type="entry name" value="DOC"/>
    <property type="match status" value="1"/>
</dbReference>
<evidence type="ECO:0000256" key="9">
    <source>
        <dbReference type="ARBA" id="ARBA00022737"/>
    </source>
</evidence>
<feature type="repeat" description="RCC1" evidence="14">
    <location>
        <begin position="578"/>
        <end position="629"/>
    </location>
</feature>
<dbReference type="PROSITE" id="PS50255">
    <property type="entry name" value="CYTOCHROME_B5_2"/>
    <property type="match status" value="1"/>
</dbReference>
<feature type="compositionally biased region" description="Polar residues" evidence="15">
    <location>
        <begin position="2922"/>
        <end position="2932"/>
    </location>
</feature>
<comment type="subcellular location">
    <subcellularLocation>
        <location evidence="2">Cytoplasm</location>
    </subcellularLocation>
</comment>
<feature type="repeat" description="RCC1" evidence="14">
    <location>
        <begin position="4210"/>
        <end position="4261"/>
    </location>
</feature>
<dbReference type="SUPFAM" id="SSF56204">
    <property type="entry name" value="Hect, E3 ligase catalytic domain"/>
    <property type="match status" value="1"/>
</dbReference>
<dbReference type="Gene3D" id="3.90.1750.10">
    <property type="entry name" value="Hect, E3 ligase catalytic domains"/>
    <property type="match status" value="1"/>
</dbReference>
<dbReference type="SUPFAM" id="SSF57850">
    <property type="entry name" value="RING/U-box"/>
    <property type="match status" value="1"/>
</dbReference>
<feature type="repeat" description="RCC1" evidence="14">
    <location>
        <begin position="3258"/>
        <end position="3309"/>
    </location>
</feature>
<feature type="compositionally biased region" description="Polar residues" evidence="15">
    <location>
        <begin position="1373"/>
        <end position="1383"/>
    </location>
</feature>
<dbReference type="PANTHER" id="PTHR22872:SF2">
    <property type="entry name" value="INHIBITOR OF BRUTON TYROSINE KINASE"/>
    <property type="match status" value="1"/>
</dbReference>
<dbReference type="FunFam" id="2.130.10.30:FF:000003">
    <property type="entry name" value="E3 ubiquitin-protein ligase HERC2 isoform X1"/>
    <property type="match status" value="1"/>
</dbReference>
<dbReference type="PROSITE" id="PS50237">
    <property type="entry name" value="HECT"/>
    <property type="match status" value="1"/>
</dbReference>
<feature type="repeat" description="RCC1" evidence="14">
    <location>
        <begin position="2994"/>
        <end position="3047"/>
    </location>
</feature>
<feature type="domain" description="HECT" evidence="16">
    <location>
        <begin position="4439"/>
        <end position="4775"/>
    </location>
</feature>
<feature type="repeat" description="RCC1" evidence="14">
    <location>
        <begin position="4104"/>
        <end position="4155"/>
    </location>
</feature>
<dbReference type="GO" id="GO:0008270">
    <property type="term" value="F:zinc ion binding"/>
    <property type="evidence" value="ECO:0007669"/>
    <property type="project" value="UniProtKB-KW"/>
</dbReference>
<feature type="repeat" description="RCC1" evidence="14">
    <location>
        <begin position="4158"/>
        <end position="4209"/>
    </location>
</feature>
<evidence type="ECO:0000256" key="6">
    <source>
        <dbReference type="ARBA" id="ARBA00022553"/>
    </source>
</evidence>
<feature type="repeat" description="RCC1" evidence="14">
    <location>
        <begin position="683"/>
        <end position="734"/>
    </location>
</feature>
<evidence type="ECO:0000256" key="12">
    <source>
        <dbReference type="ARBA" id="ARBA00022833"/>
    </source>
</evidence>
<evidence type="ECO:0000256" key="15">
    <source>
        <dbReference type="SAM" id="MobiDB-lite"/>
    </source>
</evidence>
<feature type="repeat" description="RCC1" evidence="14">
    <location>
        <begin position="735"/>
        <end position="782"/>
    </location>
</feature>
<dbReference type="FunFam" id="2.130.10.30:FF:000004">
    <property type="entry name" value="E3 ubiquitin-protein ligase HERC2 isoform X2"/>
    <property type="match status" value="1"/>
</dbReference>
<dbReference type="FunFam" id="2.30.30.40:FF:000074">
    <property type="entry name" value="E3 ubiquitin-protein ligase HERC2 isoform X1"/>
    <property type="match status" value="1"/>
</dbReference>
<evidence type="ECO:0000256" key="13">
    <source>
        <dbReference type="PROSITE-ProRule" id="PRU00104"/>
    </source>
</evidence>
<dbReference type="Pfam" id="PF11515">
    <property type="entry name" value="Cul7"/>
    <property type="match status" value="1"/>
</dbReference>
<feature type="repeat" description="RCC1" evidence="14">
    <location>
        <begin position="3947"/>
        <end position="3998"/>
    </location>
</feature>
<dbReference type="Gene3D" id="3.10.120.10">
    <property type="entry name" value="Cytochrome b5-like heme/steroid binding domain"/>
    <property type="match status" value="1"/>
</dbReference>
<dbReference type="EC" id="2.3.2.26" evidence="4"/>
<dbReference type="CDD" id="cd08664">
    <property type="entry name" value="APC10-HERC2"/>
    <property type="match status" value="1"/>
</dbReference>
<evidence type="ECO:0000256" key="14">
    <source>
        <dbReference type="PROSITE-ProRule" id="PRU00235"/>
    </source>
</evidence>
<dbReference type="Gene3D" id="2.60.120.260">
    <property type="entry name" value="Galactose-binding domain-like"/>
    <property type="match status" value="1"/>
</dbReference>
<accession>A0AAV2BMZ3</accession>
<feature type="repeat" description="RCC1" evidence="14">
    <location>
        <begin position="3100"/>
        <end position="3151"/>
    </location>
</feature>
<dbReference type="SUPFAM" id="SSF159034">
    <property type="entry name" value="Mib/herc2 domain-like"/>
    <property type="match status" value="1"/>
</dbReference>
<dbReference type="InterPro" id="IPR051625">
    <property type="entry name" value="Signaling_Regulatory_Domain"/>
</dbReference>
<reference evidence="20 21" key="1">
    <citation type="submission" date="2024-04" db="EMBL/GenBank/DDBJ databases">
        <authorList>
            <person name="Rising A."/>
            <person name="Reimegard J."/>
            <person name="Sonavane S."/>
            <person name="Akerstrom W."/>
            <person name="Nylinder S."/>
            <person name="Hedman E."/>
            <person name="Kallberg Y."/>
        </authorList>
    </citation>
    <scope>NUCLEOTIDE SEQUENCE [LARGE SCALE GENOMIC DNA]</scope>
</reference>
<dbReference type="SMART" id="SM01337">
    <property type="entry name" value="APC10"/>
    <property type="match status" value="1"/>
</dbReference>
<dbReference type="Pfam" id="PF00632">
    <property type="entry name" value="HECT"/>
    <property type="match status" value="1"/>
</dbReference>
<dbReference type="InterPro" id="IPR037976">
    <property type="entry name" value="HERC2_APC10"/>
</dbReference>
<dbReference type="FunFam" id="3.30.2410.10:FF:000006">
    <property type="entry name" value="probable E3 ubiquitin-protein ligase HERC1 isoform X2"/>
    <property type="match status" value="1"/>
</dbReference>
<dbReference type="Gene3D" id="3.30.60.90">
    <property type="match status" value="1"/>
</dbReference>
<dbReference type="Gene3D" id="2.30.30.40">
    <property type="entry name" value="SH3 Domains"/>
    <property type="match status" value="1"/>
</dbReference>
<keyword evidence="7" id="KW-0808">Transferase</keyword>
<dbReference type="InterPro" id="IPR000569">
    <property type="entry name" value="HECT_dom"/>
</dbReference>
<dbReference type="GO" id="GO:0016567">
    <property type="term" value="P:protein ubiquitination"/>
    <property type="evidence" value="ECO:0007669"/>
    <property type="project" value="InterPro"/>
</dbReference>
<keyword evidence="11 13" id="KW-0833">Ubl conjugation pathway</keyword>
<dbReference type="InterPro" id="IPR058923">
    <property type="entry name" value="RCC1-like_dom"/>
</dbReference>
<feature type="region of interest" description="Disordered" evidence="15">
    <location>
        <begin position="1362"/>
        <end position="1383"/>
    </location>
</feature>
<keyword evidence="10" id="KW-0863">Zinc-finger</keyword>
<dbReference type="SMART" id="SM00119">
    <property type="entry name" value="HECTc"/>
    <property type="match status" value="1"/>
</dbReference>
<dbReference type="PROSITE" id="PS51416">
    <property type="entry name" value="MIB_HERC2"/>
    <property type="match status" value="1"/>
</dbReference>
<dbReference type="SUPFAM" id="SSF49785">
    <property type="entry name" value="Galactose-binding domain-like"/>
    <property type="match status" value="1"/>
</dbReference>
<dbReference type="Gene3D" id="2.30.30.30">
    <property type="match status" value="1"/>
</dbReference>
<dbReference type="PANTHER" id="PTHR22872">
    <property type="entry name" value="BTK-BINDING PROTEIN-RELATED"/>
    <property type="match status" value="1"/>
</dbReference>
<organism evidence="20 21">
    <name type="scientific">Larinioides sclopetarius</name>
    <dbReference type="NCBI Taxonomy" id="280406"/>
    <lineage>
        <taxon>Eukaryota</taxon>
        <taxon>Metazoa</taxon>
        <taxon>Ecdysozoa</taxon>
        <taxon>Arthropoda</taxon>
        <taxon>Chelicerata</taxon>
        <taxon>Arachnida</taxon>
        <taxon>Araneae</taxon>
        <taxon>Araneomorphae</taxon>
        <taxon>Entelegynae</taxon>
        <taxon>Araneoidea</taxon>
        <taxon>Araneidae</taxon>
        <taxon>Larinioides</taxon>
    </lineage>
</organism>
<feature type="active site" description="Glycyl thioester intermediate" evidence="13">
    <location>
        <position position="4743"/>
    </location>
</feature>
<dbReference type="SMART" id="SM00291">
    <property type="entry name" value="ZnF_ZZ"/>
    <property type="match status" value="1"/>
</dbReference>
<dbReference type="InterPro" id="IPR037252">
    <property type="entry name" value="Mib_Herc2_sf"/>
</dbReference>
<feature type="domain" description="MIB/HERC2" evidence="19">
    <location>
        <begin position="1839"/>
        <end position="1912"/>
    </location>
</feature>
<keyword evidence="12" id="KW-0862">Zinc</keyword>
<feature type="repeat" description="RCC1" evidence="14">
    <location>
        <begin position="3048"/>
        <end position="3099"/>
    </location>
</feature>
<evidence type="ECO:0000259" key="17">
    <source>
        <dbReference type="PROSITE" id="PS50255"/>
    </source>
</evidence>
<dbReference type="InterPro" id="IPR036400">
    <property type="entry name" value="Cyt_B5-like_heme/steroid_sf"/>
</dbReference>
<dbReference type="PRINTS" id="PR00633">
    <property type="entry name" value="RCCNDNSATION"/>
</dbReference>
<dbReference type="GO" id="GO:0005737">
    <property type="term" value="C:cytoplasm"/>
    <property type="evidence" value="ECO:0007669"/>
    <property type="project" value="UniProtKB-SubCell"/>
</dbReference>
<comment type="pathway">
    <text evidence="3">Protein modification; protein ubiquitination.</text>
</comment>
<dbReference type="InterPro" id="IPR021097">
    <property type="entry name" value="CPH_domain"/>
</dbReference>
<dbReference type="Pfam" id="PF03256">
    <property type="entry name" value="ANAPC10"/>
    <property type="match status" value="1"/>
</dbReference>
<dbReference type="InterPro" id="IPR035983">
    <property type="entry name" value="Hect_E3_ubiquitin_ligase"/>
</dbReference>
<keyword evidence="8" id="KW-0479">Metal-binding</keyword>
<feature type="region of interest" description="Disordered" evidence="15">
    <location>
        <begin position="2910"/>
        <end position="2932"/>
    </location>
</feature>
<feature type="repeat" description="RCC1" evidence="14">
    <location>
        <begin position="631"/>
        <end position="682"/>
    </location>
</feature>
<dbReference type="InterPro" id="IPR000433">
    <property type="entry name" value="Znf_ZZ"/>
</dbReference>
<feature type="region of interest" description="Disordered" evidence="15">
    <location>
        <begin position="1910"/>
        <end position="1932"/>
    </location>
</feature>
<feature type="repeat" description="RCC1" evidence="14">
    <location>
        <begin position="4053"/>
        <end position="4103"/>
    </location>
</feature>
<dbReference type="Proteomes" id="UP001497382">
    <property type="component" value="Unassembled WGS sequence"/>
</dbReference>
<evidence type="ECO:0000256" key="8">
    <source>
        <dbReference type="ARBA" id="ARBA00022723"/>
    </source>
</evidence>
<dbReference type="InterPro" id="IPR014722">
    <property type="entry name" value="Rib_uL2_dom2"/>
</dbReference>
<evidence type="ECO:0000259" key="16">
    <source>
        <dbReference type="PROSITE" id="PS50237"/>
    </source>
</evidence>
<evidence type="ECO:0000256" key="1">
    <source>
        <dbReference type="ARBA" id="ARBA00000885"/>
    </source>
</evidence>
<evidence type="ECO:0000256" key="3">
    <source>
        <dbReference type="ARBA" id="ARBA00004906"/>
    </source>
</evidence>
<dbReference type="InterPro" id="IPR001199">
    <property type="entry name" value="Cyt_B5-like_heme/steroid-bd"/>
</dbReference>
<dbReference type="InterPro" id="IPR010606">
    <property type="entry name" value="Mib_Herc2"/>
</dbReference>
<feature type="repeat" description="RCC1" evidence="14">
    <location>
        <begin position="3999"/>
        <end position="4052"/>
    </location>
</feature>
<feature type="compositionally biased region" description="Acidic residues" evidence="15">
    <location>
        <begin position="4798"/>
        <end position="4808"/>
    </location>
</feature>
<evidence type="ECO:0000256" key="10">
    <source>
        <dbReference type="ARBA" id="ARBA00022771"/>
    </source>
</evidence>
<feature type="repeat" description="RCC1" evidence="14">
    <location>
        <begin position="2942"/>
        <end position="2993"/>
    </location>
</feature>
<evidence type="ECO:0000256" key="4">
    <source>
        <dbReference type="ARBA" id="ARBA00012485"/>
    </source>
</evidence>
<protein>
    <recommendedName>
        <fullName evidence="4">HECT-type E3 ubiquitin transferase</fullName>
        <ecNumber evidence="4">2.3.2.26</ecNumber>
    </recommendedName>
</protein>
<dbReference type="Pfam" id="PF25390">
    <property type="entry name" value="WD40_RLD"/>
    <property type="match status" value="2"/>
</dbReference>
<feature type="repeat" description="RCC1" evidence="14">
    <location>
        <begin position="4262"/>
        <end position="4315"/>
    </location>
</feature>
<name>A0AAV2BMZ3_9ARAC</name>
<evidence type="ECO:0000259" key="18">
    <source>
        <dbReference type="PROSITE" id="PS51284"/>
    </source>
</evidence>
<dbReference type="Pfam" id="PF00415">
    <property type="entry name" value="RCC1"/>
    <property type="match status" value="7"/>
</dbReference>
<dbReference type="GO" id="GO:0009966">
    <property type="term" value="P:regulation of signal transduction"/>
    <property type="evidence" value="ECO:0007669"/>
    <property type="project" value="UniProtKB-ARBA"/>
</dbReference>
<dbReference type="Gene3D" id="3.30.2160.10">
    <property type="entry name" value="Hect, E3 ligase catalytic domain"/>
    <property type="match status" value="1"/>
</dbReference>
<proteinExistence type="predicted"/>
<feature type="domain" description="DOC" evidence="18">
    <location>
        <begin position="2744"/>
        <end position="2921"/>
    </location>
</feature>
<feature type="region of interest" description="Disordered" evidence="15">
    <location>
        <begin position="1567"/>
        <end position="1587"/>
    </location>
</feature>
<evidence type="ECO:0000256" key="7">
    <source>
        <dbReference type="ARBA" id="ARBA00022679"/>
    </source>
</evidence>
<dbReference type="SMART" id="SM01117">
    <property type="entry name" value="Cyt-b5"/>
    <property type="match status" value="1"/>
</dbReference>
<feature type="repeat" description="RCC1" evidence="14">
    <location>
        <begin position="3206"/>
        <end position="3257"/>
    </location>
</feature>
<keyword evidence="21" id="KW-1185">Reference proteome</keyword>
<dbReference type="SUPFAM" id="SSF50985">
    <property type="entry name" value="RCC1/BLIP-II"/>
    <property type="match status" value="3"/>
</dbReference>
<evidence type="ECO:0000256" key="11">
    <source>
        <dbReference type="ARBA" id="ARBA00022786"/>
    </source>
</evidence>
<dbReference type="Pfam" id="PF00173">
    <property type="entry name" value="Cyt-b5"/>
    <property type="match status" value="1"/>
</dbReference>
<comment type="caution">
    <text evidence="20">The sequence shown here is derived from an EMBL/GenBank/DDBJ whole genome shotgun (WGS) entry which is preliminary data.</text>
</comment>
<dbReference type="Gene3D" id="3.30.2410.10">
    <property type="entry name" value="Hect, E3 ligase catalytic domain"/>
    <property type="match status" value="1"/>
</dbReference>
<feature type="domain" description="Cytochrome b5 heme-binding" evidence="17">
    <location>
        <begin position="1216"/>
        <end position="1292"/>
    </location>
</feature>
<comment type="catalytic activity">
    <reaction evidence="1">
        <text>S-ubiquitinyl-[E2 ubiquitin-conjugating enzyme]-L-cysteine + [acceptor protein]-L-lysine = [E2 ubiquitin-conjugating enzyme]-L-cysteine + N(6)-ubiquitinyl-[acceptor protein]-L-lysine.</text>
        <dbReference type="EC" id="2.3.2.26"/>
    </reaction>
</comment>
<dbReference type="InterPro" id="IPR000408">
    <property type="entry name" value="Reg_chr_condens"/>
</dbReference>
<feature type="repeat" description="RCC1" evidence="14">
    <location>
        <begin position="526"/>
        <end position="577"/>
    </location>
</feature>
<gene>
    <name evidence="20" type="ORF">LARSCL_LOCUS20212</name>
</gene>
<evidence type="ECO:0000256" key="5">
    <source>
        <dbReference type="ARBA" id="ARBA00022490"/>
    </source>
</evidence>
<dbReference type="InterPro" id="IPR035914">
    <property type="entry name" value="Sperma_CUB_dom_sf"/>
</dbReference>
<keyword evidence="5" id="KW-0963">Cytoplasm</keyword>
<sequence length="4823" mass="533557">MDSKVNPSVRSASHLREKMRLHFQRRCDYKWLKMDLQAIFSPHGLSDFWNELVKEREIMLPKTVSPRSSLSDVCNYPGECGCWLCVNSERAANASKEISSQESESKVRTSKDFIKSWTWDSDINVDQLKECLELIQNEKSLLGCEASSSTISATRLKQRLIVIHRYFSAWPQRKQTPNVQVPLNKGQNISSEESNSVPDEKPLATLARVGCTIAMSFAFASLRRAWRSGEDADLCSELLLETLKALKALPEASLFDTGSISSVWLDTVERASVFLRSVVLDDFPASLENSKGCVEIPADDKQTSLAILLELAIQHATLNKILEVVLLLLKLWKSQLCILDNRVAEFGTCAPLVPILKRFRAVLNYKPKPIELNISNGFQNVLSPTEMFLRFMPIPEDDSLLVDMQQVAVYMLSNLDYYSSTHAPIQEQVDTGQVSDVFGLGELLWNFNEPSSKLNRCEVIPELHVSQIHFSHTCLLILNKFGKVYTVNVPATSEVPLLVSGFEGKEVIDIATNLGARHYLALTRDGDVYSWGIGDGGRLGHGDHKSFPVPMLIPDLCGKNVRRIACGPAMSAAITASGELYTWGRGRTGKLGHGTYDDCLRPTLVSSFKGINMVDISFSRDSQTLAVSDSGIVFAWGEEESRKVSRNGCDESKTPKVVEKLTGIDICRVYSGVDICIALARNGDVYTWGKGDNIRLGHPTDEYARFPKLIESLASKKVIEIAVGHCHCVAITEEGEVYGWGQNDNGQLGDFTGPEPALIASFRGKNVRAACGDKRTLIWCTDEPSTIKLKLPYIVDVRPVTFQLLDELLKFIFDGPDGGFVISSSLEKECIAVSCLNLLKLQLSAAINNKLENSSVGDIDLLQSLKQQVIDLAVTPGVASAVQAAAQSVLRVGWVILLPTADERAKALSLLLSGSQNSGGNSGCHFMIDLLVHSLMADGGLESALSTAVKVELEEIEYAVVDQGLMLEDKNITSTRTGESLNSTSVPDDPDFADVLGKSCDIPLLYLLKQLLRNVSTQTLLKLENNVPETMTSSAIKFEKLEKMEKSPSLNLLLRFQRLLVSEFYSSRNNDLDTEKEKDDTCKHSLSLRLKGLAALLRKYVCLLTSFVCKALSEASSLGTSGTYLFAVASSILESDITGVLLPEFLVCLVQLEIMYPSLIHEAQLIPVLSQLLDHLDKFNQLAPGMDREDTADLLWHGIPSSNLSLAAMVHSNEDYPIIYKTDLENHNKDNGLWTIIHGKVYDLQEFKNRAPCGVLNLEQYAGKDATKAFESTKHSEEAKKLMKTFFIGNYYDPDAELFQRVDFSNYTSMMTDCERTLAYLLGLATRNEVIGPDLKACENTYAQWLSSSAMRGGLQVYQPPNPFEEEKGEARSASTAVSPVSGATPTEVNLLPGICDVNVSTDPKLYFLQNMAENRLNEPLVKKFLNLTQEFSRDHHITVHLNFPVDHPVEEVGRLLTAVLIKHLGLGETCISLAENTNSVVSPCIEHVLRITQQAKYCLIKARQDINSSYKEVCSPVLDRCRFLFYEIRPAISSEVEALSRLRFYTVASKWKHAIHKLIKNRRLSKVSKGKSESSQSEKGKGGDTRIMCQVSSSPSSCITNFLELETLANELVSFVLDSDVDVEGLRKALYCQVERAKVRQKGYNSLLGLVKRDKIISSVKYSLLSGWLGLIELGSHKIKRIPHCLDNINMIPPYDRIMVETQCTSFMVWAIKELRSCVLQLEMHSSKLAITVQEKSGAKQKTSSILHIKEAEIRNAERAFELFPLTRFPLIYIGLLFGDYRALETGLAVSSGVCALMQTILRILGPKPDIEQEDKSSPVYAVLEENFKKHKIQTPLTGPELAAMMKIGTRVVKGADWKWGDQDGPPPGEGTVIGELGEDGWIRVQWETGSTNSYRMGKEGKYDLKLADPLPLPQQESSSDSEDDDTSADGSQVCQPVLLLHNSCLLLLKNVSLYMGLYANNVPKPAVNSLSGLLRSILNTVYGDIQTPRSAANWLALEQHKEWASLSFIRATACSSAMCQALSTPSWINLLMKIIAAPQLLSGTQLITKVQALRLLKTILSTWSLTYSTERFRHTVEQFFDLLGSVLLSCYKDPTLHPIEYPHKGKWEMRPKVSLTASHCSTLAEEYVSVLRHLHSLPAWKTYISRFIAEYLQLFIEIFTQPLDMLDNILMKKYSLCLAALAVLGGVDRRVRLGGLVSIDDEETSTVTKITPIGKIHLHSQDKKTSTKKLLSQITVVPASKFHLDDELASDKMLDVWASLLALAVGDESCIENKSKTDQQPSVIVTPSGINKCFLHQQYFHLHLMKAIRVLFGNQHYFHKVMTRTLHLNYASNNSIVTLLTASQKGNGESVDSPLLLQYLMSAASQPSLLKPLFTWEEIEASALALSQYLMSVLTLPPSSLVKESRVSSPSSEPVVSTLSMDSSQLHPVINPISRQRRMRPKYPSGYCATDPQEIQLFTEMGFSRRNIEMAFRALGSYLNSELDFSSKLEVVVSWLLEHEDEIADISDDDSSTSFEAYTDSDSFTADDENDALKGFCPGKVENVFYNRGDFHNELDYTFYMAENLCVGSLVRCCSEFQDIRKGDIGVVVNAEPGSYNVRVEWKRVGKTYWMRYKYLELLHPLLQVDQTASSGQYCLEVGDQVRIKSTVNTPFYKWGSITHESIGIVRGFKSEGQKVIVDFPTQMGWKGLTSELERVPGSPNVNMICGGCQALLLKGSWYKCRTCPNFSFCSKCYKSDRVHMHELYAVKESDPCLSKPVSGFIEDWRRCVKNVTVSSRENWAYRLTDGSKYFWQSSGKQGKHWIRLEMHPDVLIHHLHMIVDPSDSSYMPSLIVVNGGPSLSSMKELQTIVVGQNNSTVNLLCEQSEYYQFIEICIKQCRSGGIDCRIHGLTILGRRKTEADDSGTFPYLASDEDAEADNDTQGTSGLKSTTGEMLKDFETKVYVWGLNDKDQLGGLRGSKIKLPVFSETLSALKPIAIAGGSKSLFIISQDGKVYACGEGTNGRLGLGHSNNVSIPRQITTLSSFVVRKVAVHSGGRHALALTVDGKVFSWGEGDDGKLGLGNRVSYDRPRLILALKSKRIRDIACGSAHSAAISSSGELYTWGLGDYGRLGHGDLVTQLEPKMVLAFAGKRVKQVSCGSRDAQTLAITDDDMVYSWGDGDFGKLGRGGSEGCRVPENIESLNGLGVVQVECGAQFSLALTSSGQVWTWGKGDYFRLGHGEEGHFRKPQLIEGLRGKKIVHVAVGALHCLAVTDSGQVYAWGDNDHGQQGNGTTTVNRKPALVQGLEDVKITRVACGSSHSIAWTTVEVQSPRLHDPVLFPVPRDPLGALALGKSDSAIQDDIEAAISNKIFLANSKHLQRPSLTKTVLSSVNDQARQQALQNVLQALQIHLAREAVVSAFTPHTDISDEMSMSVNKESSPTLKQDEVVPFPDAGKLSLGRKIKSNSFAKAAKSPSDDETNLTRELFSLNSLSSSSSFSSKVSPTAASVLAATFSSCEQVCSITDATELDVDEFTNLLSSDDARVLVDLLKLAVAGRINDKAKDIISSVLSNLSKSNPHVGEMILELCVTELEDVATELSSRRHMPLPVVQETPHPYPDNVTLSNVVKIQGAVYLRVEFDRQCSTERRHDPLTIMDSTGKIIAIRSGREWLEWCVDLHIPGNEMRWKFVSDGSVNGWGWRFTVYPIMPQSTDKDMSDRSVMSGPSIELVTSLLEKQINFASDINALSRLAAALASCAQLGALASCHRMWALNKLRQLKSSVLGNKMSIATIMSESSNYSPGEAQVNVTQPLFGSALVGLVRDLPATILRQYEYEDAILRAGKHLMHSDFFKVLVALACDLSLDSMPSCNESHKWLWFRRYCMASRVSTSLSERTTLPLAFCEEVRKKVWEMCSEDEVVTYEHEDHNLFKQEHDEQLILWVNRHINLCLYHYRKPDEWAVSWGGSGTIYGWGHNHRGQLGGVEGAKVKLPTPCDAITNLRPLQIVGGEQTLFIVTTEMKVYATGYGSGGRLGIGGADSVSTPTLLESIQDIAIKKVAVNSGGKHCLALTIHGEVYSWGEGDDGKLGNGTRSSDRPKKIESINGKEVIDIACGGAHSACITSSGELFTWGKGRYGRLGHGDSEDQLKPKRVELLVNYNVIDVACGSGDAQTLCITDNDCVWSWGDGDYGKLGRGGSDGCKIPVKIDALTGMGVVKVECGSQFSVALTKSGSVYTWGKGDYHRLGHGTDDHVRRPRKVSSLHNKKVISIAVGSLHCVVCTDAGEVYTWGDNDEGQLGDGSTNAIQRPRLVSALSGKGKKINKVACGSAHTVAWSTCKTSHTGRLPSLVPLEYDYLKDIAIPVLRNRYCLLYHFSELFCSSISMFDLGNDNLRGLLVSSGKEAAFRKVLQATMIRDRQHGPVVELNRMQVKKSRSKGGFAGADGSKSVFGQMVSNMSIITQENLLLPHRIWKVKFIGESVDDCGGGYSESVAEMCDELQNGSLPLLILTPNGRDDSGTNKDCFLLNPAAKSSLHTDMFRFLGMLMGIAMRTGSPLSLNLAEPVWKQLTGMTLNPTDLTEVDKDYVAGLISVRYMESDSVRKFDLPFSTHSTTGVEVPLSSKYSSVTPENRMEYIRLALSYRLHEFDEQVSAVREGMSKVVPVPLLSLFTGSELETMVCGSPEIPIQLLKAVATYKGIEPDAPLVQWFWEVMEEFNNTERSLFLRFVWGRTRLPRTIADFRGRDFVLQVMEKYNPPDHFLPESYTCFFLLKMPRYSCKLVLKEKLKYAIHFCKSIDTDDYARLNQPNLEHGMGASPYIDISDSDDEIESGSDDSIPLRSPPSESDR</sequence>
<dbReference type="InterPro" id="IPR004939">
    <property type="entry name" value="APC_su10/DOC_dom"/>
</dbReference>
<dbReference type="SUPFAM" id="SSF49854">
    <property type="entry name" value="Spermadhesin, CUB domain"/>
    <property type="match status" value="1"/>
</dbReference>
<dbReference type="InterPro" id="IPR043145">
    <property type="entry name" value="Znf_ZZ_sf"/>
</dbReference>
<feature type="compositionally biased region" description="Basic and acidic residues" evidence="15">
    <location>
        <begin position="1571"/>
        <end position="1585"/>
    </location>
</feature>
<dbReference type="InterPro" id="IPR008979">
    <property type="entry name" value="Galactose-bd-like_sf"/>
</dbReference>